<dbReference type="InterPro" id="IPR029058">
    <property type="entry name" value="AB_hydrolase_fold"/>
</dbReference>
<dbReference type="InterPro" id="IPR050583">
    <property type="entry name" value="Mycobacterial_A85_antigen"/>
</dbReference>
<dbReference type="Proteomes" id="UP000216998">
    <property type="component" value="Unassembled WGS sequence"/>
</dbReference>
<protein>
    <submittedName>
        <fullName evidence="1">Enterochelin esterase</fullName>
    </submittedName>
</protein>
<name>A0A255Z4T6_9PROT</name>
<evidence type="ECO:0000313" key="1">
    <source>
        <dbReference type="EMBL" id="OYQ36441.1"/>
    </source>
</evidence>
<dbReference type="SUPFAM" id="SSF53474">
    <property type="entry name" value="alpha/beta-Hydrolases"/>
    <property type="match status" value="1"/>
</dbReference>
<comment type="caution">
    <text evidence="1">The sequence shown here is derived from an EMBL/GenBank/DDBJ whole genome shotgun (WGS) entry which is preliminary data.</text>
</comment>
<keyword evidence="2" id="KW-1185">Reference proteome</keyword>
<gene>
    <name evidence="1" type="ORF">CHU95_04215</name>
</gene>
<sequence>MRRSQTAAQGTIHRLTLDSQMLRGNLMGDSPLREVHVYVPAGHDGHDLPLLVDIVGYTAGGPAHTNWKNFGENLPERLDRLIDSGAMAPAVVAFPDCFTRLGGNQYINSAALGRWMDFLCDEMVPFVEGRFGCGGTGRRAIFGKSSGGYGALAHAFLRSDIWAAAACHSGDMGFELCYLPDMPGVLRSLDRHGGSIERFMNAFETARKVDGKDTHVLMILCMAATYDPDPSQYLGIRLPVTPDTCEVIEERWANWLAWDPARMVEQHADALRGLKGLFIDCGDRDQYNLVYGARRLHRRLDQLGVRHRYEEFLDDHSSVDYRMDESLPFLVRALNG</sequence>
<reference evidence="1 2" key="1">
    <citation type="submission" date="2017-07" db="EMBL/GenBank/DDBJ databases">
        <title>Niveispirillum cyanobacteriorum sp. nov., isolated from cyanobacterial aggregates in a eutrophic lake.</title>
        <authorList>
            <person name="Cai H."/>
        </authorList>
    </citation>
    <scope>NUCLEOTIDE SEQUENCE [LARGE SCALE GENOMIC DNA]</scope>
    <source>
        <strain evidence="2">TH1-14</strain>
    </source>
</reference>
<dbReference type="InterPro" id="IPR000801">
    <property type="entry name" value="Esterase-like"/>
</dbReference>
<organism evidence="1 2">
    <name type="scientific">Niveispirillum lacus</name>
    <dbReference type="NCBI Taxonomy" id="1981099"/>
    <lineage>
        <taxon>Bacteria</taxon>
        <taxon>Pseudomonadati</taxon>
        <taxon>Pseudomonadota</taxon>
        <taxon>Alphaproteobacteria</taxon>
        <taxon>Rhodospirillales</taxon>
        <taxon>Azospirillaceae</taxon>
        <taxon>Niveispirillum</taxon>
    </lineage>
</organism>
<proteinExistence type="predicted"/>
<evidence type="ECO:0000313" key="2">
    <source>
        <dbReference type="Proteomes" id="UP000216998"/>
    </source>
</evidence>
<dbReference type="OrthoDB" id="9803578at2"/>
<dbReference type="PANTHER" id="PTHR48098">
    <property type="entry name" value="ENTEROCHELIN ESTERASE-RELATED"/>
    <property type="match status" value="1"/>
</dbReference>
<dbReference type="Pfam" id="PF00756">
    <property type="entry name" value="Esterase"/>
    <property type="match status" value="1"/>
</dbReference>
<dbReference type="RefSeq" id="WP_094454049.1">
    <property type="nucleotide sequence ID" value="NZ_NOXU01000022.1"/>
</dbReference>
<dbReference type="Gene3D" id="3.40.50.1820">
    <property type="entry name" value="alpha/beta hydrolase"/>
    <property type="match status" value="1"/>
</dbReference>
<dbReference type="AlphaFoldDB" id="A0A255Z4T6"/>
<accession>A0A255Z4T6</accession>
<dbReference type="EMBL" id="NOXU01000022">
    <property type="protein sequence ID" value="OYQ36441.1"/>
    <property type="molecule type" value="Genomic_DNA"/>
</dbReference>